<organism evidence="2 3">
    <name type="scientific">Eiseniibacteriota bacterium</name>
    <dbReference type="NCBI Taxonomy" id="2212470"/>
    <lineage>
        <taxon>Bacteria</taxon>
        <taxon>Candidatus Eiseniibacteriota</taxon>
    </lineage>
</organism>
<feature type="signal peptide" evidence="1">
    <location>
        <begin position="1"/>
        <end position="24"/>
    </location>
</feature>
<accession>A0A956M0K9</accession>
<gene>
    <name evidence="2" type="ORF">KC729_08525</name>
</gene>
<evidence type="ECO:0000313" key="2">
    <source>
        <dbReference type="EMBL" id="MCA9727715.1"/>
    </source>
</evidence>
<sequence length="88" mass="9400">MVKYHVAAFALAALVLALGPTARAADPTTYAPEGVAGAIPGSPPDCDILVGYSDWIDDVPFGGWTLGEHPPYQYLGVRHTRPREAHSR</sequence>
<protein>
    <submittedName>
        <fullName evidence="2">Uncharacterized protein</fullName>
    </submittedName>
</protein>
<dbReference type="EMBL" id="JAGQHR010000220">
    <property type="protein sequence ID" value="MCA9727715.1"/>
    <property type="molecule type" value="Genomic_DNA"/>
</dbReference>
<evidence type="ECO:0000256" key="1">
    <source>
        <dbReference type="SAM" id="SignalP"/>
    </source>
</evidence>
<dbReference type="AlphaFoldDB" id="A0A956M0K9"/>
<keyword evidence="1" id="KW-0732">Signal</keyword>
<feature type="chain" id="PRO_5037638171" evidence="1">
    <location>
        <begin position="25"/>
        <end position="88"/>
    </location>
</feature>
<proteinExistence type="predicted"/>
<evidence type="ECO:0000313" key="3">
    <source>
        <dbReference type="Proteomes" id="UP000697710"/>
    </source>
</evidence>
<comment type="caution">
    <text evidence="2">The sequence shown here is derived from an EMBL/GenBank/DDBJ whole genome shotgun (WGS) entry which is preliminary data.</text>
</comment>
<dbReference type="Proteomes" id="UP000697710">
    <property type="component" value="Unassembled WGS sequence"/>
</dbReference>
<reference evidence="2" key="2">
    <citation type="journal article" date="2021" name="Microbiome">
        <title>Successional dynamics and alternative stable states in a saline activated sludge microbial community over 9 years.</title>
        <authorList>
            <person name="Wang Y."/>
            <person name="Ye J."/>
            <person name="Ju F."/>
            <person name="Liu L."/>
            <person name="Boyd J.A."/>
            <person name="Deng Y."/>
            <person name="Parks D.H."/>
            <person name="Jiang X."/>
            <person name="Yin X."/>
            <person name="Woodcroft B.J."/>
            <person name="Tyson G.W."/>
            <person name="Hugenholtz P."/>
            <person name="Polz M.F."/>
            <person name="Zhang T."/>
        </authorList>
    </citation>
    <scope>NUCLEOTIDE SEQUENCE</scope>
    <source>
        <strain evidence="2">HKST-UBA01</strain>
    </source>
</reference>
<reference evidence="2" key="1">
    <citation type="submission" date="2020-04" db="EMBL/GenBank/DDBJ databases">
        <authorList>
            <person name="Zhang T."/>
        </authorList>
    </citation>
    <scope>NUCLEOTIDE SEQUENCE</scope>
    <source>
        <strain evidence="2">HKST-UBA01</strain>
    </source>
</reference>
<name>A0A956M0K9_UNCEI</name>